<evidence type="ECO:0000256" key="4">
    <source>
        <dbReference type="ARBA" id="ARBA00023136"/>
    </source>
</evidence>
<dbReference type="EMBL" id="JAGTXB010000014">
    <property type="protein sequence ID" value="MBS0030389.1"/>
    <property type="molecule type" value="Genomic_DNA"/>
</dbReference>
<gene>
    <name evidence="6" type="ORF">KE626_23890</name>
</gene>
<evidence type="ECO:0000313" key="7">
    <source>
        <dbReference type="Proteomes" id="UP000676386"/>
    </source>
</evidence>
<accession>A0ABS5J5E0</accession>
<keyword evidence="7" id="KW-1185">Reference proteome</keyword>
<dbReference type="RefSeq" id="WP_211975529.1">
    <property type="nucleotide sequence ID" value="NZ_CBFHAM010000008.1"/>
</dbReference>
<comment type="subcellular location">
    <subcellularLocation>
        <location evidence="1">Membrane</location>
        <topology evidence="1">Multi-pass membrane protein</topology>
    </subcellularLocation>
</comment>
<comment type="caution">
    <text evidence="6">The sequence shown here is derived from an EMBL/GenBank/DDBJ whole genome shotgun (WGS) entry which is preliminary data.</text>
</comment>
<keyword evidence="4 5" id="KW-0472">Membrane</keyword>
<keyword evidence="2 5" id="KW-0812">Transmembrane</keyword>
<feature type="transmembrane region" description="Helical" evidence="5">
    <location>
        <begin position="99"/>
        <end position="116"/>
    </location>
</feature>
<feature type="transmembrane region" description="Helical" evidence="5">
    <location>
        <begin position="75"/>
        <end position="93"/>
    </location>
</feature>
<reference evidence="6 7" key="1">
    <citation type="submission" date="2021-04" db="EMBL/GenBank/DDBJ databases">
        <title>Chitinophaga sp. nov., isolated from the rhizosphere soil.</title>
        <authorList>
            <person name="He S."/>
        </authorList>
    </citation>
    <scope>NUCLEOTIDE SEQUENCE [LARGE SCALE GENOMIC DNA]</scope>
    <source>
        <strain evidence="6 7">2R12</strain>
    </source>
</reference>
<dbReference type="Proteomes" id="UP000676386">
    <property type="component" value="Unassembled WGS sequence"/>
</dbReference>
<keyword evidence="3 5" id="KW-1133">Transmembrane helix</keyword>
<evidence type="ECO:0000256" key="3">
    <source>
        <dbReference type="ARBA" id="ARBA00022989"/>
    </source>
</evidence>
<dbReference type="InterPro" id="IPR032808">
    <property type="entry name" value="DoxX"/>
</dbReference>
<protein>
    <submittedName>
        <fullName evidence="6">DoxX family protein</fullName>
    </submittedName>
</protein>
<evidence type="ECO:0000313" key="6">
    <source>
        <dbReference type="EMBL" id="MBS0030389.1"/>
    </source>
</evidence>
<sequence>MKSKILFVVSLLFGLMFINAGLNKFFNYMPVPKDMPESLIKAMTAMMQIGWLMPLVGVAEIVGGILFIPGKTRALGALVILPVMVGVVLTNIFIAPSGLPIALVMFAINIWAIIDNREKYLPMVR</sequence>
<organism evidence="6 7">
    <name type="scientific">Chitinophaga hostae</name>
    <dbReference type="NCBI Taxonomy" id="2831022"/>
    <lineage>
        <taxon>Bacteria</taxon>
        <taxon>Pseudomonadati</taxon>
        <taxon>Bacteroidota</taxon>
        <taxon>Chitinophagia</taxon>
        <taxon>Chitinophagales</taxon>
        <taxon>Chitinophagaceae</taxon>
        <taxon>Chitinophaga</taxon>
    </lineage>
</organism>
<feature type="transmembrane region" description="Helical" evidence="5">
    <location>
        <begin position="44"/>
        <end position="68"/>
    </location>
</feature>
<evidence type="ECO:0000256" key="1">
    <source>
        <dbReference type="ARBA" id="ARBA00004141"/>
    </source>
</evidence>
<evidence type="ECO:0000256" key="2">
    <source>
        <dbReference type="ARBA" id="ARBA00022692"/>
    </source>
</evidence>
<proteinExistence type="predicted"/>
<evidence type="ECO:0000256" key="5">
    <source>
        <dbReference type="SAM" id="Phobius"/>
    </source>
</evidence>
<name>A0ABS5J5E0_9BACT</name>
<dbReference type="Pfam" id="PF07681">
    <property type="entry name" value="DoxX"/>
    <property type="match status" value="1"/>
</dbReference>